<accession>A0A0V8RSB1</accession>
<dbReference type="RefSeq" id="WP_060566572.1">
    <property type="nucleotide sequence ID" value="NZ_CP040006.1"/>
</dbReference>
<protein>
    <recommendedName>
        <fullName evidence="5">Lipoprotein</fullName>
    </recommendedName>
</protein>
<feature type="chain" id="PRO_5038589260" description="Lipoprotein" evidence="2">
    <location>
        <begin position="25"/>
        <end position="197"/>
    </location>
</feature>
<dbReference type="AlphaFoldDB" id="A0A0V8RSB1"/>
<dbReference type="PROSITE" id="PS51257">
    <property type="entry name" value="PROKAR_LIPOPROTEIN"/>
    <property type="match status" value="1"/>
</dbReference>
<reference evidence="3 4" key="1">
    <citation type="submission" date="2015-10" db="EMBL/GenBank/DDBJ databases">
        <title>Draft Genome of Actinomyces odontolyticus subsp. actinosynbacter strain XH001.</title>
        <authorList>
            <person name="Mclean J.S."/>
            <person name="He X."/>
        </authorList>
    </citation>
    <scope>NUCLEOTIDE SEQUENCE [LARGE SCALE GENOMIC DNA]</scope>
    <source>
        <strain evidence="3 4">XH001</strain>
    </source>
</reference>
<proteinExistence type="predicted"/>
<feature type="signal peptide" evidence="2">
    <location>
        <begin position="1"/>
        <end position="24"/>
    </location>
</feature>
<comment type="caution">
    <text evidence="3">The sequence shown here is derived from an EMBL/GenBank/DDBJ whole genome shotgun (WGS) entry which is preliminary data.</text>
</comment>
<dbReference type="Proteomes" id="UP000054686">
    <property type="component" value="Unassembled WGS sequence"/>
</dbReference>
<gene>
    <name evidence="3" type="ORF">APY09_05560</name>
</gene>
<dbReference type="EMBL" id="LLVT01000002">
    <property type="protein sequence ID" value="KSW10942.1"/>
    <property type="molecule type" value="Genomic_DNA"/>
</dbReference>
<organism evidence="3 4">
    <name type="scientific">Schaalia odontolytica</name>
    <dbReference type="NCBI Taxonomy" id="1660"/>
    <lineage>
        <taxon>Bacteria</taxon>
        <taxon>Bacillati</taxon>
        <taxon>Actinomycetota</taxon>
        <taxon>Actinomycetes</taxon>
        <taxon>Actinomycetales</taxon>
        <taxon>Actinomycetaceae</taxon>
        <taxon>Schaalia</taxon>
    </lineage>
</organism>
<name>A0A0V8RSB1_9ACTO</name>
<sequence length="197" mass="20497">MTRLVPSLALLALCALSTASCSMLEDTQSAQSTPAASVSAGDPGQPSSSAMPTLHAASPGCAAMDEIFTEALNGSETGQAYRSLAAKRSGETSADERHRAWEAFAAAFKTDYSDRLTQAATDETSKQALAALAVYVERNASLDSGAIPEFADPDAAEAALKRGEQPEVNPAYTQALAEATTAHATLTTCMPHWPVVF</sequence>
<keyword evidence="2" id="KW-0732">Signal</keyword>
<evidence type="ECO:0000256" key="2">
    <source>
        <dbReference type="SAM" id="SignalP"/>
    </source>
</evidence>
<evidence type="ECO:0000256" key="1">
    <source>
        <dbReference type="SAM" id="MobiDB-lite"/>
    </source>
</evidence>
<evidence type="ECO:0000313" key="4">
    <source>
        <dbReference type="Proteomes" id="UP000054686"/>
    </source>
</evidence>
<evidence type="ECO:0000313" key="3">
    <source>
        <dbReference type="EMBL" id="KSW10942.1"/>
    </source>
</evidence>
<feature type="region of interest" description="Disordered" evidence="1">
    <location>
        <begin position="32"/>
        <end position="56"/>
    </location>
</feature>
<dbReference type="OrthoDB" id="3258306at2"/>
<evidence type="ECO:0008006" key="5">
    <source>
        <dbReference type="Google" id="ProtNLM"/>
    </source>
</evidence>